<protein>
    <submittedName>
        <fullName evidence="1">SpoIIAA-like</fullName>
    </submittedName>
</protein>
<dbReference type="Proteomes" id="UP000242498">
    <property type="component" value="Chromosome I"/>
</dbReference>
<dbReference type="InterPro" id="IPR036513">
    <property type="entry name" value="STAS_dom_sf"/>
</dbReference>
<dbReference type="InterPro" id="IPR038396">
    <property type="entry name" value="SpoIIAA-like_sf"/>
</dbReference>
<name>A0A285BWG1_9PROT</name>
<proteinExistence type="predicted"/>
<accession>A0A285BWG1</accession>
<sequence length="142" mass="16821">MTCQQAKFAPIRLIAYDELVIIWDGIMITIQKKDNLVIVAVIGEFTLTDYHEFEQQVLYKSHFDGKVNLLFDWRDMLDYTVDVAWEEIKFMRDHGSEFNRVAVVTDDEWQTWGTWVFNLFVSANVAVFHNYEEAEVWVSENE</sequence>
<dbReference type="SUPFAM" id="SSF52091">
    <property type="entry name" value="SpoIIaa-like"/>
    <property type="match status" value="1"/>
</dbReference>
<reference evidence="1 2" key="1">
    <citation type="submission" date="2017-08" db="EMBL/GenBank/DDBJ databases">
        <authorList>
            <person name="de Groot N.N."/>
        </authorList>
    </citation>
    <scope>NUCLEOTIDE SEQUENCE [LARGE SCALE GENOMIC DNA]</scope>
    <source>
        <strain evidence="1 2">Nm15</strain>
    </source>
</reference>
<dbReference type="Pfam" id="PF11964">
    <property type="entry name" value="SpoIIAA-like"/>
    <property type="match status" value="1"/>
</dbReference>
<evidence type="ECO:0000313" key="2">
    <source>
        <dbReference type="Proteomes" id="UP000242498"/>
    </source>
</evidence>
<organism evidence="1 2">
    <name type="scientific">Nitrosomonas ureae</name>
    <dbReference type="NCBI Taxonomy" id="44577"/>
    <lineage>
        <taxon>Bacteria</taxon>
        <taxon>Pseudomonadati</taxon>
        <taxon>Pseudomonadota</taxon>
        <taxon>Betaproteobacteria</taxon>
        <taxon>Nitrosomonadales</taxon>
        <taxon>Nitrosomonadaceae</taxon>
        <taxon>Nitrosomonas</taxon>
    </lineage>
</organism>
<dbReference type="AlphaFoldDB" id="A0A285BWG1"/>
<dbReference type="EMBL" id="LT907782">
    <property type="protein sequence ID" value="SNX59238.1"/>
    <property type="molecule type" value="Genomic_DNA"/>
</dbReference>
<evidence type="ECO:0000313" key="1">
    <source>
        <dbReference type="EMBL" id="SNX59238.1"/>
    </source>
</evidence>
<dbReference type="InterPro" id="IPR021866">
    <property type="entry name" value="SpoIIAA-like"/>
</dbReference>
<dbReference type="Gene3D" id="3.40.50.10600">
    <property type="entry name" value="SpoIIaa-like domains"/>
    <property type="match status" value="1"/>
</dbReference>
<gene>
    <name evidence="1" type="ORF">SAMN06296273_0678</name>
</gene>